<dbReference type="PANTHER" id="PTHR30290:SF9">
    <property type="entry name" value="OLIGOPEPTIDE-BINDING PROTEIN APPA"/>
    <property type="match status" value="1"/>
</dbReference>
<dbReference type="CDD" id="cd08518">
    <property type="entry name" value="PBP2_NikA_DppA_OppA_like_19"/>
    <property type="match status" value="1"/>
</dbReference>
<dbReference type="EMBL" id="FQZS01000003">
    <property type="protein sequence ID" value="SHI45944.1"/>
    <property type="molecule type" value="Genomic_DNA"/>
</dbReference>
<dbReference type="AlphaFoldDB" id="A0A1M6BB05"/>
<protein>
    <submittedName>
        <fullName evidence="6">Peptide/nickel transport system substrate-binding protein</fullName>
    </submittedName>
</protein>
<feature type="signal peptide" evidence="4">
    <location>
        <begin position="1"/>
        <end position="23"/>
    </location>
</feature>
<reference evidence="6 7" key="1">
    <citation type="submission" date="2016-11" db="EMBL/GenBank/DDBJ databases">
        <authorList>
            <person name="Jaros S."/>
            <person name="Januszkiewicz K."/>
            <person name="Wedrychowicz H."/>
        </authorList>
    </citation>
    <scope>NUCLEOTIDE SEQUENCE [LARGE SCALE GENOMIC DNA]</scope>
    <source>
        <strain evidence="6 7">DSM 19022</strain>
    </source>
</reference>
<dbReference type="RefSeq" id="WP_073023885.1">
    <property type="nucleotide sequence ID" value="NZ_FQZS01000003.1"/>
</dbReference>
<dbReference type="SUPFAM" id="SSF53850">
    <property type="entry name" value="Periplasmic binding protein-like II"/>
    <property type="match status" value="1"/>
</dbReference>
<evidence type="ECO:0000256" key="1">
    <source>
        <dbReference type="ARBA" id="ARBA00005695"/>
    </source>
</evidence>
<dbReference type="Proteomes" id="UP000184442">
    <property type="component" value="Unassembled WGS sequence"/>
</dbReference>
<evidence type="ECO:0000256" key="3">
    <source>
        <dbReference type="ARBA" id="ARBA00022729"/>
    </source>
</evidence>
<comment type="similarity">
    <text evidence="1">Belongs to the bacterial solute-binding protein 5 family.</text>
</comment>
<dbReference type="GO" id="GO:0015833">
    <property type="term" value="P:peptide transport"/>
    <property type="evidence" value="ECO:0007669"/>
    <property type="project" value="TreeGrafter"/>
</dbReference>
<dbReference type="OrthoDB" id="9772924at2"/>
<evidence type="ECO:0000256" key="2">
    <source>
        <dbReference type="ARBA" id="ARBA00022448"/>
    </source>
</evidence>
<dbReference type="Pfam" id="PF00496">
    <property type="entry name" value="SBP_bac_5"/>
    <property type="match status" value="1"/>
</dbReference>
<evidence type="ECO:0000313" key="6">
    <source>
        <dbReference type="EMBL" id="SHI45944.1"/>
    </source>
</evidence>
<evidence type="ECO:0000259" key="5">
    <source>
        <dbReference type="Pfam" id="PF00496"/>
    </source>
</evidence>
<accession>A0A1M6BB05</accession>
<dbReference type="InterPro" id="IPR039424">
    <property type="entry name" value="SBP_5"/>
</dbReference>
<name>A0A1M6BB05_9FIRM</name>
<keyword evidence="3 4" id="KW-0732">Signal</keyword>
<dbReference type="PANTHER" id="PTHR30290">
    <property type="entry name" value="PERIPLASMIC BINDING COMPONENT OF ABC TRANSPORTER"/>
    <property type="match status" value="1"/>
</dbReference>
<feature type="domain" description="Solute-binding protein family 5" evidence="5">
    <location>
        <begin position="73"/>
        <end position="427"/>
    </location>
</feature>
<dbReference type="GO" id="GO:0043190">
    <property type="term" value="C:ATP-binding cassette (ABC) transporter complex"/>
    <property type="evidence" value="ECO:0007669"/>
    <property type="project" value="InterPro"/>
</dbReference>
<dbReference type="InterPro" id="IPR000914">
    <property type="entry name" value="SBP_5_dom"/>
</dbReference>
<dbReference type="GO" id="GO:1904680">
    <property type="term" value="F:peptide transmembrane transporter activity"/>
    <property type="evidence" value="ECO:0007669"/>
    <property type="project" value="TreeGrafter"/>
</dbReference>
<keyword evidence="7" id="KW-1185">Reference proteome</keyword>
<keyword evidence="2" id="KW-0813">Transport</keyword>
<dbReference type="PIRSF" id="PIRSF002741">
    <property type="entry name" value="MppA"/>
    <property type="match status" value="1"/>
</dbReference>
<gene>
    <name evidence="6" type="ORF">SAMN02745176_00369</name>
</gene>
<feature type="chain" id="PRO_5013314046" evidence="4">
    <location>
        <begin position="24"/>
        <end position="529"/>
    </location>
</feature>
<dbReference type="InterPro" id="IPR030678">
    <property type="entry name" value="Peptide/Ni-bd"/>
</dbReference>
<dbReference type="GO" id="GO:0042597">
    <property type="term" value="C:periplasmic space"/>
    <property type="evidence" value="ECO:0007669"/>
    <property type="project" value="UniProtKB-ARBA"/>
</dbReference>
<dbReference type="PROSITE" id="PS51257">
    <property type="entry name" value="PROKAR_LIPOPROTEIN"/>
    <property type="match status" value="1"/>
</dbReference>
<sequence>MRMKRFFAIFLAVFMIISMTACGSETSNNGKKDSVVIAIGSEPETLDPTQGWGHGNSPIVQSTLVKYTADLTFENDLATGYELSPDGLIWTFTIRDDAYFTDGEKVTAADVAFTLETAKTAQGSVDLTYMESAVAQDDTTVVITLSKPTSIFLNTLASIGIVPEHAYGEDYGTNPIGSGPYKFVEWKPQEQIIFTANENYYGDVPAIKNVTVVFMSEDAALAAVQAGEVDVAYSTATLGTTEVKGYHVEAITSVDNRGFTLPVLPNEGKTTESGVPIGNNITCNLEIRQAIAHAIDRKQIADVVLNGFGRPAYSENDGMPWNNPDVKIETDVEYAKKLLADAGWSDTDGDGIVEKDGLKAEFKCVYPSGDSVRQAIGMAAAEQLQAIGIKVNVEGMSWDDIMKVMFSEAVLMGWGSASPNETYYLYRSEGALLDDFYNPEGYMNDVTDGYLNAAMAALTVDEANENWQKVQWDGITGTAMKGECPWVWIVNLDHVTYVRDGLSIGEQPIHGHGHGLPLIQNLNEWAWTE</sequence>
<dbReference type="STRING" id="1122184.SAMN02745176_00369"/>
<evidence type="ECO:0000313" key="7">
    <source>
        <dbReference type="Proteomes" id="UP000184442"/>
    </source>
</evidence>
<proteinExistence type="inferred from homology"/>
<organism evidence="6 7">
    <name type="scientific">Lutispora thermophila DSM 19022</name>
    <dbReference type="NCBI Taxonomy" id="1122184"/>
    <lineage>
        <taxon>Bacteria</taxon>
        <taxon>Bacillati</taxon>
        <taxon>Bacillota</taxon>
        <taxon>Clostridia</taxon>
        <taxon>Lutisporales</taxon>
        <taxon>Lutisporaceae</taxon>
        <taxon>Lutispora</taxon>
    </lineage>
</organism>
<evidence type="ECO:0000256" key="4">
    <source>
        <dbReference type="SAM" id="SignalP"/>
    </source>
</evidence>
<dbReference type="Gene3D" id="3.10.105.10">
    <property type="entry name" value="Dipeptide-binding Protein, Domain 3"/>
    <property type="match status" value="1"/>
</dbReference>
<dbReference type="Gene3D" id="3.40.190.10">
    <property type="entry name" value="Periplasmic binding protein-like II"/>
    <property type="match status" value="1"/>
</dbReference>